<dbReference type="EMBL" id="JABMIG020000060">
    <property type="protein sequence ID" value="KAL3796781.1"/>
    <property type="molecule type" value="Genomic_DNA"/>
</dbReference>
<organism evidence="3 4">
    <name type="scientific">Cyclotella cryptica</name>
    <dbReference type="NCBI Taxonomy" id="29204"/>
    <lineage>
        <taxon>Eukaryota</taxon>
        <taxon>Sar</taxon>
        <taxon>Stramenopiles</taxon>
        <taxon>Ochrophyta</taxon>
        <taxon>Bacillariophyta</taxon>
        <taxon>Coscinodiscophyceae</taxon>
        <taxon>Thalassiosirophycidae</taxon>
        <taxon>Stephanodiscales</taxon>
        <taxon>Stephanodiscaceae</taxon>
        <taxon>Cyclotella</taxon>
    </lineage>
</organism>
<feature type="transmembrane region" description="Helical" evidence="2">
    <location>
        <begin position="535"/>
        <end position="553"/>
    </location>
</feature>
<proteinExistence type="predicted"/>
<feature type="transmembrane region" description="Helical" evidence="2">
    <location>
        <begin position="238"/>
        <end position="257"/>
    </location>
</feature>
<feature type="compositionally biased region" description="Basic and acidic residues" evidence="1">
    <location>
        <begin position="174"/>
        <end position="223"/>
    </location>
</feature>
<evidence type="ECO:0000256" key="2">
    <source>
        <dbReference type="SAM" id="Phobius"/>
    </source>
</evidence>
<dbReference type="Proteomes" id="UP001516023">
    <property type="component" value="Unassembled WGS sequence"/>
</dbReference>
<dbReference type="AlphaFoldDB" id="A0ABD3QA25"/>
<keyword evidence="2" id="KW-1133">Transmembrane helix</keyword>
<keyword evidence="2" id="KW-0812">Transmembrane</keyword>
<evidence type="ECO:0000313" key="4">
    <source>
        <dbReference type="Proteomes" id="UP001516023"/>
    </source>
</evidence>
<reference evidence="3 4" key="1">
    <citation type="journal article" date="2020" name="G3 (Bethesda)">
        <title>Improved Reference Genome for Cyclotella cryptica CCMP332, a Model for Cell Wall Morphogenesis, Salinity Adaptation, and Lipid Production in Diatoms (Bacillariophyta).</title>
        <authorList>
            <person name="Roberts W.R."/>
            <person name="Downey K.M."/>
            <person name="Ruck E.C."/>
            <person name="Traller J.C."/>
            <person name="Alverson A.J."/>
        </authorList>
    </citation>
    <scope>NUCLEOTIDE SEQUENCE [LARGE SCALE GENOMIC DNA]</scope>
    <source>
        <strain evidence="3 4">CCMP332</strain>
    </source>
</reference>
<comment type="caution">
    <text evidence="3">The sequence shown here is derived from an EMBL/GenBank/DDBJ whole genome shotgun (WGS) entry which is preliminary data.</text>
</comment>
<gene>
    <name evidence="3" type="ORF">HJC23_010928</name>
</gene>
<feature type="region of interest" description="Disordered" evidence="1">
    <location>
        <begin position="170"/>
        <end position="223"/>
    </location>
</feature>
<accession>A0ABD3QA25</accession>
<protein>
    <submittedName>
        <fullName evidence="3">Uncharacterized protein</fullName>
    </submittedName>
</protein>
<sequence>MEDLSLAFINSASGTEKESQPNQLYRRGMLRLFLKALAIPLLFGACACILQFVTSPTSSHFTRGALPPTVIKDAFIHHTSASWSTLQNLQSTMQETTWPSTKQSTVKLKELTAKSTELAWGKAESLWESITGKTSDVQVKKRSEENGFVRALEGLQHFLNLERRLNNAKKLNKKGKDVEKPHVRRNVRQEQHTKGKRREEQKSVHRRLKETGTKDEWTGDESHPVETSLLSSLSDSPIAGSILVFGCMIFIVASFIASSDSRRLQRMAMSHEGSSMIFDEEEAEILEFYEQELEAGCFDRMIAFDVEDSNAYLDHLEKDEPNENRESTSRLQTNCPLYYSRVLHDIEALDCEEIVACKQDESSPKFVCHPRCSDVPKQSTLESNQKPWEFVRDNYEYKQEQHNQSESSLTSPTSSLNLDVYNDNIEASASCSSFGSGDDDYSHASALLVPESQKLPSPAVNDSARTAFLWDSENMISETAYTSIIQNKCRGRERPMENKINCIQQLERRVSFNPEVTIKEIPRRRQEAAISSEKFLYCMLLTVGIAIAVFSLLPTHPSLSPITTMTREEILHRADYLLSSQWDVEL</sequence>
<evidence type="ECO:0000313" key="3">
    <source>
        <dbReference type="EMBL" id="KAL3796781.1"/>
    </source>
</evidence>
<keyword evidence="2" id="KW-0472">Membrane</keyword>
<keyword evidence="4" id="KW-1185">Reference proteome</keyword>
<evidence type="ECO:0000256" key="1">
    <source>
        <dbReference type="SAM" id="MobiDB-lite"/>
    </source>
</evidence>
<feature type="transmembrane region" description="Helical" evidence="2">
    <location>
        <begin position="32"/>
        <end position="53"/>
    </location>
</feature>
<name>A0ABD3QA25_9STRA</name>